<gene>
    <name evidence="1" type="ORF">BMI91_19615</name>
</gene>
<name>A0ABX3MS17_9RHOB</name>
<organism evidence="1 2">
    <name type="scientific">Thioclava sediminum</name>
    <dbReference type="NCBI Taxonomy" id="1915319"/>
    <lineage>
        <taxon>Bacteria</taxon>
        <taxon>Pseudomonadati</taxon>
        <taxon>Pseudomonadota</taxon>
        <taxon>Alphaproteobacteria</taxon>
        <taxon>Rhodobacterales</taxon>
        <taxon>Paracoccaceae</taxon>
        <taxon>Thioclava</taxon>
    </lineage>
</organism>
<sequence length="141" mass="15855">MANDKVDQIVDEVVRIAGVLGLPVELDRPYDFDENELPLIIVRTGEEEVIEDDGYPLESWQDFWRVGPSIEVLVPEDDPWALRSALNGHWAALRAEIMNSSLQDLIRDGTKPGLRKDMIEVSDRSGIAGISVELSLEIERD</sequence>
<dbReference type="Proteomes" id="UP000190787">
    <property type="component" value="Unassembled WGS sequence"/>
</dbReference>
<evidence type="ECO:0008006" key="3">
    <source>
        <dbReference type="Google" id="ProtNLM"/>
    </source>
</evidence>
<evidence type="ECO:0000313" key="2">
    <source>
        <dbReference type="Proteomes" id="UP000190787"/>
    </source>
</evidence>
<dbReference type="RefSeq" id="WP_078606347.1">
    <property type="nucleotide sequence ID" value="NZ_MPZV01000006.1"/>
</dbReference>
<evidence type="ECO:0000313" key="1">
    <source>
        <dbReference type="EMBL" id="OOY22492.1"/>
    </source>
</evidence>
<comment type="caution">
    <text evidence="1">The sequence shown here is derived from an EMBL/GenBank/DDBJ whole genome shotgun (WGS) entry which is preliminary data.</text>
</comment>
<keyword evidence="2" id="KW-1185">Reference proteome</keyword>
<protein>
    <recommendedName>
        <fullName evidence="3">DUF3168 domain-containing protein</fullName>
    </recommendedName>
</protein>
<reference evidence="1 2" key="1">
    <citation type="submission" date="2016-11" db="EMBL/GenBank/DDBJ databases">
        <title>A multilocus sequence analysis scheme for characterization of bacteria in the genus Thioclava.</title>
        <authorList>
            <person name="Liu Y."/>
            <person name="Shao Z."/>
        </authorList>
    </citation>
    <scope>NUCLEOTIDE SEQUENCE [LARGE SCALE GENOMIC DNA]</scope>
    <source>
        <strain evidence="1 2">TAW-CT134</strain>
    </source>
</reference>
<dbReference type="EMBL" id="MPZV01000006">
    <property type="protein sequence ID" value="OOY22492.1"/>
    <property type="molecule type" value="Genomic_DNA"/>
</dbReference>
<proteinExistence type="predicted"/>
<accession>A0ABX3MS17</accession>